<feature type="transmembrane region" description="Helical" evidence="13">
    <location>
        <begin position="152"/>
        <end position="169"/>
    </location>
</feature>
<feature type="domain" description="P-type ATPase A" evidence="14">
    <location>
        <begin position="486"/>
        <end position="601"/>
    </location>
</feature>
<dbReference type="PANTHER" id="PTHR45630">
    <property type="entry name" value="CATION-TRANSPORTING ATPASE-RELATED"/>
    <property type="match status" value="1"/>
</dbReference>
<dbReference type="FunFam" id="1.20.1110.10:FF:000023">
    <property type="entry name" value="Cation-transporting ATPase"/>
    <property type="match status" value="1"/>
</dbReference>
<dbReference type="GeneID" id="5027960"/>
<evidence type="ECO:0000256" key="7">
    <source>
        <dbReference type="ARBA" id="ARBA00022840"/>
    </source>
</evidence>
<dbReference type="InterPro" id="IPR059000">
    <property type="entry name" value="ATPase_P-type_domA"/>
</dbReference>
<dbReference type="InterPro" id="IPR044492">
    <property type="entry name" value="P_typ_ATPase_HD_dom"/>
</dbReference>
<dbReference type="InterPro" id="IPR023298">
    <property type="entry name" value="ATPase_P-typ_TM_dom_sf"/>
</dbReference>
<keyword evidence="10 13" id="KW-1133">Transmembrane helix</keyword>
<keyword evidence="6" id="KW-0547">Nucleotide-binding</keyword>
<evidence type="ECO:0000256" key="13">
    <source>
        <dbReference type="SAM" id="Phobius"/>
    </source>
</evidence>
<reference evidence="15 16" key="1">
    <citation type="journal article" date="2006" name="Nature">
        <title>Global trends of whole-genome duplications revealed by the ciliate Paramecium tetraurelia.</title>
        <authorList>
            <consortium name="Genoscope"/>
            <person name="Aury J.-M."/>
            <person name="Jaillon O."/>
            <person name="Duret L."/>
            <person name="Noel B."/>
            <person name="Jubin C."/>
            <person name="Porcel B.M."/>
            <person name="Segurens B."/>
            <person name="Daubin V."/>
            <person name="Anthouard V."/>
            <person name="Aiach N."/>
            <person name="Arnaiz O."/>
            <person name="Billaut A."/>
            <person name="Beisson J."/>
            <person name="Blanc I."/>
            <person name="Bouhouche K."/>
            <person name="Camara F."/>
            <person name="Duharcourt S."/>
            <person name="Guigo R."/>
            <person name="Gogendeau D."/>
            <person name="Katinka M."/>
            <person name="Keller A.-M."/>
            <person name="Kissmehl R."/>
            <person name="Klotz C."/>
            <person name="Koll F."/>
            <person name="Le Moue A."/>
            <person name="Lepere C."/>
            <person name="Malinsky S."/>
            <person name="Nowacki M."/>
            <person name="Nowak J.K."/>
            <person name="Plattner H."/>
            <person name="Poulain J."/>
            <person name="Ruiz F."/>
            <person name="Serrano V."/>
            <person name="Zagulski M."/>
            <person name="Dessen P."/>
            <person name="Betermier M."/>
            <person name="Weissenbach J."/>
            <person name="Scarpelli C."/>
            <person name="Schachter V."/>
            <person name="Sperling L."/>
            <person name="Meyer E."/>
            <person name="Cohen J."/>
            <person name="Wincker P."/>
        </authorList>
    </citation>
    <scope>NUCLEOTIDE SEQUENCE [LARGE SCALE GENOMIC DNA]</scope>
    <source>
        <strain evidence="15 16">Stock d4-2</strain>
    </source>
</reference>
<dbReference type="eggNOG" id="KOG0208">
    <property type="taxonomic scope" value="Eukaryota"/>
</dbReference>
<feature type="transmembrane region" description="Helical" evidence="13">
    <location>
        <begin position="1245"/>
        <end position="1264"/>
    </location>
</feature>
<dbReference type="Gene3D" id="3.40.50.1000">
    <property type="entry name" value="HAD superfamily/HAD-like"/>
    <property type="match status" value="1"/>
</dbReference>
<evidence type="ECO:0000256" key="1">
    <source>
        <dbReference type="ARBA" id="ARBA00004141"/>
    </source>
</evidence>
<name>A0CVG1_PARTE</name>
<dbReference type="SFLD" id="SFLDG00002">
    <property type="entry name" value="C1.7:_P-type_atpase_like"/>
    <property type="match status" value="1"/>
</dbReference>
<keyword evidence="7" id="KW-0067">ATP-binding</keyword>
<dbReference type="Gene3D" id="2.70.150.10">
    <property type="entry name" value="Calcium-transporting ATPase, cytoplasmic transduction domain A"/>
    <property type="match status" value="1"/>
</dbReference>
<evidence type="ECO:0000256" key="9">
    <source>
        <dbReference type="ARBA" id="ARBA00022967"/>
    </source>
</evidence>
<evidence type="ECO:0000256" key="8">
    <source>
        <dbReference type="ARBA" id="ARBA00022842"/>
    </source>
</evidence>
<dbReference type="GO" id="GO:0016020">
    <property type="term" value="C:membrane"/>
    <property type="evidence" value="ECO:0000318"/>
    <property type="project" value="GO_Central"/>
</dbReference>
<dbReference type="SUPFAM" id="SSF81660">
    <property type="entry name" value="Metal cation-transporting ATPase, ATP-binding domain N"/>
    <property type="match status" value="1"/>
</dbReference>
<evidence type="ECO:0000256" key="12">
    <source>
        <dbReference type="ARBA" id="ARBA00049360"/>
    </source>
</evidence>
<dbReference type="OrthoDB" id="425043at2759"/>
<dbReference type="SUPFAM" id="SSF56784">
    <property type="entry name" value="HAD-like"/>
    <property type="match status" value="1"/>
</dbReference>
<feature type="transmembrane region" description="Helical" evidence="13">
    <location>
        <begin position="1161"/>
        <end position="1184"/>
    </location>
</feature>
<evidence type="ECO:0000256" key="6">
    <source>
        <dbReference type="ARBA" id="ARBA00022741"/>
    </source>
</evidence>
<dbReference type="EMBL" id="CT868196">
    <property type="protein sequence ID" value="CAK74778.1"/>
    <property type="molecule type" value="Genomic_DNA"/>
</dbReference>
<dbReference type="OMA" id="ADENRSC"/>
<dbReference type="STRING" id="5888.A0CVG1"/>
<evidence type="ECO:0000256" key="10">
    <source>
        <dbReference type="ARBA" id="ARBA00022989"/>
    </source>
</evidence>
<dbReference type="FunCoup" id="A0CVG1">
    <property type="interactions" value="57"/>
</dbReference>
<dbReference type="InParanoid" id="A0CVG1"/>
<dbReference type="InterPro" id="IPR023299">
    <property type="entry name" value="ATPase_P-typ_cyto_dom_N"/>
</dbReference>
<dbReference type="GO" id="GO:0005524">
    <property type="term" value="F:ATP binding"/>
    <property type="evidence" value="ECO:0007669"/>
    <property type="project" value="UniProtKB-KW"/>
</dbReference>
<feature type="transmembrane region" description="Helical" evidence="13">
    <location>
        <begin position="618"/>
        <end position="642"/>
    </location>
</feature>
<keyword evidence="3" id="KW-0597">Phosphoprotein</keyword>
<dbReference type="NCBIfam" id="TIGR01657">
    <property type="entry name" value="P-ATPase-V"/>
    <property type="match status" value="1"/>
</dbReference>
<dbReference type="Pfam" id="PF00122">
    <property type="entry name" value="E1-E2_ATPase"/>
    <property type="match status" value="1"/>
</dbReference>
<feature type="transmembrane region" description="Helical" evidence="13">
    <location>
        <begin position="227"/>
        <end position="246"/>
    </location>
</feature>
<feature type="transmembrane region" description="Helical" evidence="13">
    <location>
        <begin position="1284"/>
        <end position="1301"/>
    </location>
</feature>
<dbReference type="SFLD" id="SFLDS00003">
    <property type="entry name" value="Haloacid_Dehalogenase"/>
    <property type="match status" value="1"/>
</dbReference>
<dbReference type="InterPro" id="IPR001757">
    <property type="entry name" value="P_typ_ATPase"/>
</dbReference>
<dbReference type="KEGG" id="ptm:GSPATT00010946001"/>
<dbReference type="PRINTS" id="PR00119">
    <property type="entry name" value="CATATPASE"/>
</dbReference>
<dbReference type="PROSITE" id="PS00154">
    <property type="entry name" value="ATPASE_E1_E2"/>
    <property type="match status" value="1"/>
</dbReference>
<dbReference type="InterPro" id="IPR036412">
    <property type="entry name" value="HAD-like_sf"/>
</dbReference>
<feature type="transmembrane region" description="Helical" evidence="13">
    <location>
        <begin position="654"/>
        <end position="675"/>
    </location>
</feature>
<dbReference type="InterPro" id="IPR006544">
    <property type="entry name" value="P-type_TPase_V"/>
</dbReference>
<keyword evidence="4 13" id="KW-0812">Transmembrane</keyword>
<keyword evidence="11 13" id="KW-0472">Membrane</keyword>
<feature type="transmembrane region" description="Helical" evidence="13">
    <location>
        <begin position="1212"/>
        <end position="1233"/>
    </location>
</feature>
<comment type="subcellular location">
    <subcellularLocation>
        <location evidence="1">Membrane</location>
        <topology evidence="1">Multi-pass membrane protein</topology>
    </subcellularLocation>
</comment>
<dbReference type="InterPro" id="IPR008250">
    <property type="entry name" value="ATPase_P-typ_transduc_dom_A_sf"/>
</dbReference>
<dbReference type="GO" id="GO:0046872">
    <property type="term" value="F:metal ion binding"/>
    <property type="evidence" value="ECO:0007669"/>
    <property type="project" value="UniProtKB-KW"/>
</dbReference>
<evidence type="ECO:0000256" key="11">
    <source>
        <dbReference type="ARBA" id="ARBA00023136"/>
    </source>
</evidence>
<comment type="catalytic activity">
    <reaction evidence="12">
        <text>ATP + H2O = ADP + phosphate + H(+)</text>
        <dbReference type="Rhea" id="RHEA:13065"/>
        <dbReference type="ChEBI" id="CHEBI:15377"/>
        <dbReference type="ChEBI" id="CHEBI:15378"/>
        <dbReference type="ChEBI" id="CHEBI:30616"/>
        <dbReference type="ChEBI" id="CHEBI:43474"/>
        <dbReference type="ChEBI" id="CHEBI:456216"/>
    </reaction>
</comment>
<dbReference type="GO" id="GO:0019829">
    <property type="term" value="F:ATPase-coupled monoatomic cation transmembrane transporter activity"/>
    <property type="evidence" value="ECO:0000318"/>
    <property type="project" value="GO_Central"/>
</dbReference>
<keyword evidence="16" id="KW-1185">Reference proteome</keyword>
<evidence type="ECO:0000256" key="4">
    <source>
        <dbReference type="ARBA" id="ARBA00022692"/>
    </source>
</evidence>
<evidence type="ECO:0000313" key="16">
    <source>
        <dbReference type="Proteomes" id="UP000000600"/>
    </source>
</evidence>
<keyword evidence="5" id="KW-0479">Metal-binding</keyword>
<evidence type="ECO:0000256" key="2">
    <source>
        <dbReference type="ARBA" id="ARBA00006000"/>
    </source>
</evidence>
<evidence type="ECO:0000256" key="3">
    <source>
        <dbReference type="ARBA" id="ARBA00022553"/>
    </source>
</evidence>
<dbReference type="HOGENOM" id="CLU_001828_0_0_1"/>
<dbReference type="SUPFAM" id="SSF81653">
    <property type="entry name" value="Calcium ATPase, transduction domain A"/>
    <property type="match status" value="1"/>
</dbReference>
<dbReference type="NCBIfam" id="TIGR01494">
    <property type="entry name" value="ATPase_P-type"/>
    <property type="match status" value="1"/>
</dbReference>
<sequence length="1323" mass="151135">MSIRQFVGIQEIAKKAFNSLIVIRKEIESKNQEVLAHGISVYNQVIPVDASKSKFGFFRSSRLDNRSDHRYYDMNPLPPPESKIARVYIMDDNRMHQTPTMRQGNITGMFKLREDLFTECLGVVGHFQRIRRAEKFISSSVWKLHQNFANKMGMGILFNIPIFVILLRESMLTILSGRDFQRMNKTLDKILSIIQQGISTIGILSVSYSFSPLLIIQPHHHIKPQYYYTQCVLFIYLIVRFCYQLIMIELQETNPKEEIDFGQSTLEYQGDNLLQDQQMQIDHLLCLANSNSWIIVFISKMVYKFEIVSIVSLNHVKRFEKCEFGTMTHVLVIKTKNIIPIADDQLCEVTVVQDHPFSKNARVFNYELSDYYIDTYTKALVQMRNSFSQYTQERICNMKGLSELTTVYGENIMEIPIKPIPLLLLDEILTPFNIFQFSALALWAYDDYLNYSLFILAITIIQIGIELRDVRQNLLKIQKMIRYNVDVKVIRNNTQVTIQSKSLIPGDLLIIEGHTKLSCDCILIEGNCVMNEAVLTGESVPINKSSLENNELIFQQKGNENKMLFCGTTCLRSYSQNGELAKAIVYQTGFQTLKGSLARSIMFNRTQTFSFYRDSLRYLFVLATLGLIQANITILISGAQGVALGESIINALEIITIIVPATLPTALGAGISLALKRLEDKCIQCVKPDKINVASKVNLVAFDKTGTLTELGLDVLGCREIKDIGFNKLQMIKDVTEQFNECMGICHSLSIINNEIMGDPIDLCMFQETGWELVEESKIRKGGKEVSVLKRFDFQAELQRMSVITNQNILYCKGSPEQIKSICAIVPTNYNVMLQRYSSQGFRIIACCCRDVTHLNMQQLHKREIYEQNMKFLGFLIFENKLKAETQATIMGLKQSNIRSIMVTGDNPYTAINIGLQCNILDQNSRIFLGFLNDGVLYWNEIMQLKTDKADENRSCYSLDSHQAQNIETNEIMKLSCHFQLAITGQVFEHLQYQYAALQDNQPLILNLLQKTCIYSRMKPNNKGDLMLLLRQDILNFIAFCGDGTNDTCALRQADVGLALSLEDASLASPFTSTIFNISNIINLIKEGRACLVTCVECFKFMTLYSCIQSVAVLQCYFYDTDFTQVQYLYQDLWLIIPLAFTMDLTKSYHKLANYRPISNLISLPVLSSVCVIVFISFLAQIIMHQILKHQEFYQQIKIELVNKDYYMQPNYINSILLITSSTEILAVAIAYTQGPPFRQSILKNIYYMVVICLGIAGQIILIFYPNLIGFLSLEVEFPTDFKIYILIVNIIVGISIILYEKLVTAKMNQKYAEVEINLGNQN</sequence>
<dbReference type="Gene3D" id="3.40.1110.10">
    <property type="entry name" value="Calcium-transporting ATPase, cytoplasmic domain N"/>
    <property type="match status" value="1"/>
</dbReference>
<accession>A0CVG1</accession>
<keyword evidence="9" id="KW-1278">Translocase</keyword>
<protein>
    <recommendedName>
        <fullName evidence="14">P-type ATPase A domain-containing protein</fullName>
    </recommendedName>
</protein>
<dbReference type="GO" id="GO:0055085">
    <property type="term" value="P:transmembrane transport"/>
    <property type="evidence" value="ECO:0000318"/>
    <property type="project" value="GO_Central"/>
</dbReference>
<dbReference type="RefSeq" id="XP_001442175.1">
    <property type="nucleotide sequence ID" value="XM_001442138.1"/>
</dbReference>
<proteinExistence type="inferred from homology"/>
<organism evidence="15 16">
    <name type="scientific">Paramecium tetraurelia</name>
    <dbReference type="NCBI Taxonomy" id="5888"/>
    <lineage>
        <taxon>Eukaryota</taxon>
        <taxon>Sar</taxon>
        <taxon>Alveolata</taxon>
        <taxon>Ciliophora</taxon>
        <taxon>Intramacronucleata</taxon>
        <taxon>Oligohymenophorea</taxon>
        <taxon>Peniculida</taxon>
        <taxon>Parameciidae</taxon>
        <taxon>Paramecium</taxon>
    </lineage>
</organism>
<evidence type="ECO:0000313" key="15">
    <source>
        <dbReference type="EMBL" id="CAK74778.1"/>
    </source>
</evidence>
<dbReference type="GO" id="GO:0140358">
    <property type="term" value="F:P-type transmembrane transporter activity"/>
    <property type="evidence" value="ECO:0007669"/>
    <property type="project" value="InterPro"/>
</dbReference>
<dbReference type="PANTHER" id="PTHR45630:SF8">
    <property type="entry name" value="CATION-TRANSPORTING ATPASE"/>
    <property type="match status" value="1"/>
</dbReference>
<dbReference type="GO" id="GO:0016887">
    <property type="term" value="F:ATP hydrolysis activity"/>
    <property type="evidence" value="ECO:0007669"/>
    <property type="project" value="InterPro"/>
</dbReference>
<feature type="transmembrane region" description="Helical" evidence="13">
    <location>
        <begin position="190"/>
        <end position="215"/>
    </location>
</feature>
<dbReference type="SFLD" id="SFLDF00027">
    <property type="entry name" value="p-type_atpase"/>
    <property type="match status" value="1"/>
</dbReference>
<dbReference type="InterPro" id="IPR023214">
    <property type="entry name" value="HAD_sf"/>
</dbReference>
<evidence type="ECO:0000259" key="14">
    <source>
        <dbReference type="Pfam" id="PF00122"/>
    </source>
</evidence>
<evidence type="ECO:0000256" key="5">
    <source>
        <dbReference type="ARBA" id="ARBA00022723"/>
    </source>
</evidence>
<dbReference type="InterPro" id="IPR018303">
    <property type="entry name" value="ATPase_P-typ_P_site"/>
</dbReference>
<gene>
    <name evidence="15" type="ORF">GSPATT00010946001</name>
</gene>
<dbReference type="SUPFAM" id="SSF81665">
    <property type="entry name" value="Calcium ATPase, transmembrane domain M"/>
    <property type="match status" value="1"/>
</dbReference>
<keyword evidence="8" id="KW-0460">Magnesium</keyword>
<dbReference type="Proteomes" id="UP000000600">
    <property type="component" value="Unassembled WGS sequence"/>
</dbReference>
<comment type="similarity">
    <text evidence="2">Belongs to the cation transport ATPase (P-type) (TC 3.A.3) family. Type V subfamily.</text>
</comment>